<gene>
    <name evidence="1" type="ORF">HA050_19135</name>
</gene>
<sequence length="159" mass="18657">MDKFELLHMLESAFDDAHTIRSVDLLFDNKCQLEDCRRAINIFNNKRWGEVKDSDLLFTEGVVYRLSDKAFSYYVASYLRWFVQDYANADVMVDCVLSMLTPPFSNGEVRLSWVEKRINYWSISQNNAIAKVLDYLADKQGCYLSSQALDVFWEQYLTK</sequence>
<accession>A0ABX0KU57</accession>
<dbReference type="Proteomes" id="UP000712570">
    <property type="component" value="Unassembled WGS sequence"/>
</dbReference>
<dbReference type="EMBL" id="JAAOLX010000013">
    <property type="protein sequence ID" value="NHQ88223.1"/>
    <property type="molecule type" value="Genomic_DNA"/>
</dbReference>
<comment type="caution">
    <text evidence="1">The sequence shown here is derived from an EMBL/GenBank/DDBJ whole genome shotgun (WGS) entry which is preliminary data.</text>
</comment>
<dbReference type="InterPro" id="IPR046560">
    <property type="entry name" value="DUF6714"/>
</dbReference>
<reference evidence="1 2" key="1">
    <citation type="submission" date="2020-03" db="EMBL/GenBank/DDBJ databases">
        <title>Draft genome sequence of environmentally isolated violet-colored cultures.</title>
        <authorList>
            <person name="Wilson H.S."/>
        </authorList>
    </citation>
    <scope>NUCLEOTIDE SEQUENCE [LARGE SCALE GENOMIC DNA]</scope>
    <source>
        <strain evidence="1 2">HSC-16F04</strain>
    </source>
</reference>
<evidence type="ECO:0000313" key="1">
    <source>
        <dbReference type="EMBL" id="NHQ88223.1"/>
    </source>
</evidence>
<proteinExistence type="predicted"/>
<keyword evidence="2" id="KW-1185">Reference proteome</keyword>
<organism evidence="1 2">
    <name type="scientific">Iodobacter violaceini</name>
    <dbReference type="NCBI Taxonomy" id="3044271"/>
    <lineage>
        <taxon>Bacteria</taxon>
        <taxon>Pseudomonadati</taxon>
        <taxon>Pseudomonadota</taxon>
        <taxon>Betaproteobacteria</taxon>
        <taxon>Neisseriales</taxon>
        <taxon>Chitinibacteraceae</taxon>
        <taxon>Iodobacter</taxon>
    </lineage>
</organism>
<protein>
    <submittedName>
        <fullName evidence="1">Uncharacterized protein</fullName>
    </submittedName>
</protein>
<name>A0ABX0KU57_9NEIS</name>
<dbReference type="Pfam" id="PF20461">
    <property type="entry name" value="DUF6714"/>
    <property type="match status" value="1"/>
</dbReference>
<evidence type="ECO:0000313" key="2">
    <source>
        <dbReference type="Proteomes" id="UP000712570"/>
    </source>
</evidence>
<dbReference type="RefSeq" id="WP_166829803.1">
    <property type="nucleotide sequence ID" value="NZ_JAAOLX010000013.1"/>
</dbReference>